<feature type="domain" description="EF-hand" evidence="3">
    <location>
        <begin position="116"/>
        <end position="151"/>
    </location>
</feature>
<dbReference type="Pfam" id="PF13405">
    <property type="entry name" value="EF-hand_6"/>
    <property type="match status" value="1"/>
</dbReference>
<evidence type="ECO:0000313" key="5">
    <source>
        <dbReference type="Proteomes" id="UP000037460"/>
    </source>
</evidence>
<dbReference type="PROSITE" id="PS00018">
    <property type="entry name" value="EF_HAND_1"/>
    <property type="match status" value="1"/>
</dbReference>
<keyword evidence="5" id="KW-1185">Reference proteome</keyword>
<dbReference type="SMART" id="SM00054">
    <property type="entry name" value="EFh"/>
    <property type="match status" value="2"/>
</dbReference>
<proteinExistence type="predicted"/>
<dbReference type="Pfam" id="PF00036">
    <property type="entry name" value="EF-hand_1"/>
    <property type="match status" value="1"/>
</dbReference>
<dbReference type="PROSITE" id="PS50222">
    <property type="entry name" value="EF_HAND_2"/>
    <property type="match status" value="2"/>
</dbReference>
<comment type="caution">
    <text evidence="4">The sequence shown here is derived from an EMBL/GenBank/DDBJ whole genome shotgun (WGS) entry which is preliminary data.</text>
</comment>
<dbReference type="CDD" id="cd00051">
    <property type="entry name" value="EFh"/>
    <property type="match status" value="1"/>
</dbReference>
<organism evidence="4 5">
    <name type="scientific">Chrysochromulina tobinii</name>
    <dbReference type="NCBI Taxonomy" id="1460289"/>
    <lineage>
        <taxon>Eukaryota</taxon>
        <taxon>Haptista</taxon>
        <taxon>Haptophyta</taxon>
        <taxon>Prymnesiophyceae</taxon>
        <taxon>Prymnesiales</taxon>
        <taxon>Chrysochromulinaceae</taxon>
        <taxon>Chrysochromulina</taxon>
    </lineage>
</organism>
<dbReference type="Proteomes" id="UP000037460">
    <property type="component" value="Unassembled WGS sequence"/>
</dbReference>
<dbReference type="PANTHER" id="PTHR23050">
    <property type="entry name" value="CALCIUM BINDING PROTEIN"/>
    <property type="match status" value="1"/>
</dbReference>
<name>A0A0M0JR28_9EUKA</name>
<dbReference type="AlphaFoldDB" id="A0A0M0JR28"/>
<keyword evidence="2" id="KW-0106">Calcium</keyword>
<dbReference type="InterPro" id="IPR018247">
    <property type="entry name" value="EF_Hand_1_Ca_BS"/>
</dbReference>
<feature type="domain" description="EF-hand" evidence="3">
    <location>
        <begin position="4"/>
        <end position="39"/>
    </location>
</feature>
<dbReference type="InterPro" id="IPR050145">
    <property type="entry name" value="Centrin_CML-like"/>
</dbReference>
<evidence type="ECO:0000313" key="4">
    <source>
        <dbReference type="EMBL" id="KOO29041.1"/>
    </source>
</evidence>
<sequence length="198" mass="22172">MHVEEVADIKKIFEEFDEDHSGGISLEELKKAIKSLKATICPEDRVVRATAGHLSLCPVSYAGTQRARASLIFALRKSIPKYTRKDFKDGKELDEDAFRKLILAVKTGALIEDVQKSDEEIRALFNKIDTDGSGFLDEKELKTAMDSTPTSERADYAEHWARMLGYADKDVGGKKEFSFEAFLKLTDDLNLGRFATSS</sequence>
<accession>A0A0M0JR28</accession>
<protein>
    <recommendedName>
        <fullName evidence="3">EF-hand domain-containing protein</fullName>
    </recommendedName>
</protein>
<dbReference type="SUPFAM" id="SSF47473">
    <property type="entry name" value="EF-hand"/>
    <property type="match status" value="1"/>
</dbReference>
<dbReference type="Gene3D" id="1.10.238.10">
    <property type="entry name" value="EF-hand"/>
    <property type="match status" value="2"/>
</dbReference>
<dbReference type="InterPro" id="IPR011992">
    <property type="entry name" value="EF-hand-dom_pair"/>
</dbReference>
<dbReference type="GO" id="GO:0005509">
    <property type="term" value="F:calcium ion binding"/>
    <property type="evidence" value="ECO:0007669"/>
    <property type="project" value="InterPro"/>
</dbReference>
<dbReference type="OrthoDB" id="26525at2759"/>
<dbReference type="InterPro" id="IPR002048">
    <property type="entry name" value="EF_hand_dom"/>
</dbReference>
<evidence type="ECO:0000256" key="2">
    <source>
        <dbReference type="ARBA" id="ARBA00022837"/>
    </source>
</evidence>
<evidence type="ECO:0000256" key="1">
    <source>
        <dbReference type="ARBA" id="ARBA00022737"/>
    </source>
</evidence>
<keyword evidence="1" id="KW-0677">Repeat</keyword>
<gene>
    <name evidence="4" type="ORF">Ctob_003886</name>
</gene>
<dbReference type="EMBL" id="JWZX01002472">
    <property type="protein sequence ID" value="KOO29041.1"/>
    <property type="molecule type" value="Genomic_DNA"/>
</dbReference>
<evidence type="ECO:0000259" key="3">
    <source>
        <dbReference type="PROSITE" id="PS50222"/>
    </source>
</evidence>
<reference evidence="5" key="1">
    <citation type="journal article" date="2015" name="PLoS Genet.">
        <title>Genome Sequence and Transcriptome Analyses of Chrysochromulina tobin: Metabolic Tools for Enhanced Algal Fitness in the Prominent Order Prymnesiales (Haptophyceae).</title>
        <authorList>
            <person name="Hovde B.T."/>
            <person name="Deodato C.R."/>
            <person name="Hunsperger H.M."/>
            <person name="Ryken S.A."/>
            <person name="Yost W."/>
            <person name="Jha R.K."/>
            <person name="Patterson J."/>
            <person name="Monnat R.J. Jr."/>
            <person name="Barlow S.B."/>
            <person name="Starkenburg S.R."/>
            <person name="Cattolico R.A."/>
        </authorList>
    </citation>
    <scope>NUCLEOTIDE SEQUENCE</scope>
    <source>
        <strain evidence="5">CCMP291</strain>
    </source>
</reference>